<accession>A0A2T2WPN2</accession>
<evidence type="ECO:0000256" key="7">
    <source>
        <dbReference type="ARBA" id="ARBA00048117"/>
    </source>
</evidence>
<dbReference type="Pfam" id="PF00814">
    <property type="entry name" value="TsaD"/>
    <property type="match status" value="1"/>
</dbReference>
<evidence type="ECO:0000256" key="2">
    <source>
        <dbReference type="ARBA" id="ARBA00022679"/>
    </source>
</evidence>
<protein>
    <recommendedName>
        <fullName evidence="1">N(6)-L-threonylcarbamoyladenine synthase</fullName>
        <ecNumber evidence="1">2.3.1.234</ecNumber>
    </recommendedName>
</protein>
<evidence type="ECO:0000256" key="3">
    <source>
        <dbReference type="ARBA" id="ARBA00022694"/>
    </source>
</evidence>
<keyword evidence="4" id="KW-0479">Metal-binding</keyword>
<keyword evidence="6" id="KW-0012">Acyltransferase</keyword>
<comment type="caution">
    <text evidence="9">The sequence shown here is derived from an EMBL/GenBank/DDBJ whole genome shotgun (WGS) entry which is preliminary data.</text>
</comment>
<dbReference type="SUPFAM" id="SSF53067">
    <property type="entry name" value="Actin-like ATPase domain"/>
    <property type="match status" value="1"/>
</dbReference>
<dbReference type="InterPro" id="IPR017861">
    <property type="entry name" value="KAE1/TsaD"/>
</dbReference>
<evidence type="ECO:0000256" key="5">
    <source>
        <dbReference type="ARBA" id="ARBA00023004"/>
    </source>
</evidence>
<evidence type="ECO:0000256" key="6">
    <source>
        <dbReference type="ARBA" id="ARBA00023315"/>
    </source>
</evidence>
<dbReference type="GO" id="GO:0061711">
    <property type="term" value="F:tRNA N(6)-L-threonylcarbamoyladenine synthase activity"/>
    <property type="evidence" value="ECO:0007669"/>
    <property type="project" value="UniProtKB-EC"/>
</dbReference>
<gene>
    <name evidence="9" type="ORF">C7B45_00660</name>
</gene>
<reference evidence="9 10" key="1">
    <citation type="journal article" date="2014" name="BMC Genomics">
        <title>Comparison of environmental and isolate Sulfobacillus genomes reveals diverse carbon, sulfur, nitrogen, and hydrogen metabolisms.</title>
        <authorList>
            <person name="Justice N.B."/>
            <person name="Norman A."/>
            <person name="Brown C.T."/>
            <person name="Singh A."/>
            <person name="Thomas B.C."/>
            <person name="Banfield J.F."/>
        </authorList>
    </citation>
    <scope>NUCLEOTIDE SEQUENCE [LARGE SCALE GENOMIC DNA]</scope>
    <source>
        <strain evidence="9">AMDSBA3</strain>
    </source>
</reference>
<dbReference type="EC" id="2.3.1.234" evidence="1"/>
<organism evidence="9 10">
    <name type="scientific">Sulfobacillus acidophilus</name>
    <dbReference type="NCBI Taxonomy" id="53633"/>
    <lineage>
        <taxon>Bacteria</taxon>
        <taxon>Bacillati</taxon>
        <taxon>Bacillota</taxon>
        <taxon>Clostridia</taxon>
        <taxon>Eubacteriales</taxon>
        <taxon>Clostridiales Family XVII. Incertae Sedis</taxon>
        <taxon>Sulfobacillus</taxon>
    </lineage>
</organism>
<keyword evidence="5" id="KW-0408">Iron</keyword>
<evidence type="ECO:0000259" key="8">
    <source>
        <dbReference type="Pfam" id="PF00814"/>
    </source>
</evidence>
<evidence type="ECO:0000313" key="9">
    <source>
        <dbReference type="EMBL" id="PSR24200.1"/>
    </source>
</evidence>
<name>A0A2T2WPN2_9FIRM</name>
<dbReference type="AlphaFoldDB" id="A0A2T2WPN2"/>
<proteinExistence type="predicted"/>
<keyword evidence="3" id="KW-0819">tRNA processing</keyword>
<evidence type="ECO:0000256" key="1">
    <source>
        <dbReference type="ARBA" id="ARBA00012156"/>
    </source>
</evidence>
<dbReference type="PANTHER" id="PTHR11735">
    <property type="entry name" value="TRNA N6-ADENOSINE THREONYLCARBAMOYLTRANSFERASE"/>
    <property type="match status" value="1"/>
</dbReference>
<dbReference type="GO" id="GO:0008033">
    <property type="term" value="P:tRNA processing"/>
    <property type="evidence" value="ECO:0007669"/>
    <property type="project" value="UniProtKB-KW"/>
</dbReference>
<comment type="catalytic activity">
    <reaction evidence="7">
        <text>L-threonylcarbamoyladenylate + adenosine(37) in tRNA = N(6)-L-threonylcarbamoyladenosine(37) in tRNA + AMP + H(+)</text>
        <dbReference type="Rhea" id="RHEA:37059"/>
        <dbReference type="Rhea" id="RHEA-COMP:10162"/>
        <dbReference type="Rhea" id="RHEA-COMP:10163"/>
        <dbReference type="ChEBI" id="CHEBI:15378"/>
        <dbReference type="ChEBI" id="CHEBI:73682"/>
        <dbReference type="ChEBI" id="CHEBI:74411"/>
        <dbReference type="ChEBI" id="CHEBI:74418"/>
        <dbReference type="ChEBI" id="CHEBI:456215"/>
        <dbReference type="EC" id="2.3.1.234"/>
    </reaction>
</comment>
<feature type="domain" description="Gcp-like" evidence="8">
    <location>
        <begin position="51"/>
        <end position="308"/>
    </location>
</feature>
<dbReference type="PRINTS" id="PR00789">
    <property type="entry name" value="OSIALOPTASE"/>
</dbReference>
<dbReference type="GO" id="GO:0046872">
    <property type="term" value="F:metal ion binding"/>
    <property type="evidence" value="ECO:0007669"/>
    <property type="project" value="UniProtKB-KW"/>
</dbReference>
<keyword evidence="2" id="KW-0808">Transferase</keyword>
<dbReference type="PANTHER" id="PTHR11735:SF6">
    <property type="entry name" value="TRNA N6-ADENOSINE THREONYLCARBAMOYLTRANSFERASE, MITOCHONDRIAL"/>
    <property type="match status" value="1"/>
</dbReference>
<evidence type="ECO:0000313" key="10">
    <source>
        <dbReference type="Proteomes" id="UP000241848"/>
    </source>
</evidence>
<dbReference type="EMBL" id="PXYV01000001">
    <property type="protein sequence ID" value="PSR24200.1"/>
    <property type="molecule type" value="Genomic_DNA"/>
</dbReference>
<evidence type="ECO:0000256" key="4">
    <source>
        <dbReference type="ARBA" id="ARBA00022723"/>
    </source>
</evidence>
<dbReference type="Gene3D" id="3.30.420.40">
    <property type="match status" value="2"/>
</dbReference>
<dbReference type="Proteomes" id="UP000241848">
    <property type="component" value="Unassembled WGS sequence"/>
</dbReference>
<sequence length="326" mass="35344">MRDPWVLGIDTSAYTTSVAAVFQSGRYFEARRLLPVPVGARGLRASDAVFYHNQHLPRLVEEVVTQTDRADLVAISVSTKPRPIEKSYLPCFVAGKAVGRSLAALASVPVFSTTHQEGHIRAGIAGSGLTVQREFLVWHVSGGTTELLAVTPASWGFAITLKGGSDDLYAGQFVDRIGVLLGLPFPAGPDMDQLAESSLNAVDLPWSRPRFKNNLWWTSFAGPESAARRAFAQGADRAALARGVMEVIARSLAAVVLKFNKPTDLLVVGGVAANAHLRRRLGLWLSAAGWTVWFADPRWSRDNAIGVAYLGLDAWQRRRGQGMGER</sequence>
<dbReference type="InterPro" id="IPR043129">
    <property type="entry name" value="ATPase_NBD"/>
</dbReference>
<dbReference type="InterPro" id="IPR000905">
    <property type="entry name" value="Gcp-like_dom"/>
</dbReference>